<dbReference type="GO" id="GO:0009035">
    <property type="term" value="F:type I site-specific deoxyribonuclease activity"/>
    <property type="evidence" value="ECO:0007669"/>
    <property type="project" value="UniProtKB-EC"/>
</dbReference>
<dbReference type="Pfam" id="PF22679">
    <property type="entry name" value="T1R_D3-like"/>
    <property type="match status" value="1"/>
</dbReference>
<dbReference type="InterPro" id="IPR007409">
    <property type="entry name" value="Restrct_endonuc_type1_HsdR_N"/>
</dbReference>
<dbReference type="PANTHER" id="PTHR42927">
    <property type="entry name" value="HELICASE SUPERFAMILY 1 AND 2 DOMAIN-CONTAINING PROTEIN"/>
    <property type="match status" value="1"/>
</dbReference>
<keyword evidence="3" id="KW-1185">Reference proteome</keyword>
<dbReference type="Gene3D" id="3.90.1570.50">
    <property type="match status" value="1"/>
</dbReference>
<dbReference type="InterPro" id="IPR014001">
    <property type="entry name" value="Helicase_ATP-bd"/>
</dbReference>
<name>A0A1N6FDM8_9BACT</name>
<dbReference type="GO" id="GO:0005524">
    <property type="term" value="F:ATP binding"/>
    <property type="evidence" value="ECO:0007669"/>
    <property type="project" value="UniProtKB-KW"/>
</dbReference>
<dbReference type="SMART" id="SM00487">
    <property type="entry name" value="DEXDc"/>
    <property type="match status" value="1"/>
</dbReference>
<organism evidence="2 3">
    <name type="scientific">Halodesulfovibrio marinisediminis DSM 17456</name>
    <dbReference type="NCBI Taxonomy" id="1121457"/>
    <lineage>
        <taxon>Bacteria</taxon>
        <taxon>Pseudomonadati</taxon>
        <taxon>Thermodesulfobacteriota</taxon>
        <taxon>Desulfovibrionia</taxon>
        <taxon>Desulfovibrionales</taxon>
        <taxon>Desulfovibrionaceae</taxon>
        <taxon>Halodesulfovibrio</taxon>
    </lineage>
</organism>
<dbReference type="Pfam" id="PF18766">
    <property type="entry name" value="SWI2_SNF2"/>
    <property type="match status" value="1"/>
</dbReference>
<sequence>MADAREKKFQSDIVDALVKQGWVEGTAGRYNREYALYPEDCLAFMKGAFPDQWDKFCIKYSEDTERYFIRSVSKQLDKKGTLSVLRKGFKDRGAQIQLCRFMPDHGLNPQTVQQYSKNILRVVPEVTYSPHGYGGRLDLVLFVNGIPVATLELKSDFKQPIENAITQYKKDRPHIDPATRRPEPLFAFGKRALVHFAVTQNEVAMCTKLLGLDSFFLPFNKGTLEGGKGNPQPKEGYATAYLWNEVMQPDNWLRILGRFLHLERKEKERWDGTKYTHETLIFPRFHQWAAVTKLIDTAREEGTGHKYLIQHSAGSGKSNSIAWTAHQLASLRNEQDQKIFNSVIVVTDRTVLDAQLQETIGQFEHASGVVCCINRDKGGAKSNQLADALESNTPIIIVTIQTFPFVLEMLQQRTTLQGRGYAIIADEAHSSQTGNTARQLREVLSVEEKEEDDEFSVEEKLDALVESRKASKNISYFAFTATPKAKTLETFGRLPKPALPPSKTNLPEAFHVYTMRQAIEEGFILDVLRNYTTYNMACKLGLQTGAGEEEVDAKKGATTLAKWVKLHPHNISQKVQVILEHFRKNVAPLLNQQAKAMVVTDSRKAAVRYKLAFDKYVAENRDICGNISAMVAFSGEVIDHENAPEPFTETSMNPGLHGRDMREAFDTDEYQVMIVANKFQTGFDQPKLCAMYVDKKLGGVDAVQTLSRLNRTYAGKDTTFVLDFVNDPADILKAFKPFYKTAELADVSDPNLAADLKDKLDDQHIYYWDEVEAFVEAFFDPKSTQDVLLRHCRPAVDRFKTRYIEAMDVIRKAQQAVQHAKQSGDDVAIRNADFSLKEALKAKDVLDTFKKDLASFIRFYEFSSQIIDYGDREFESLTIYARHLINLLRDEQLHEEIDLSDVVMTHYRLSKQRVRELQLSEGEDVPLLPTDAIGTRTAKDRKKEALADLIEKMNAIFAGDFTEGDLLNYARTIMDKVGEDQRVVEQIANNTPEVAMKGDLPNVVQKAVIDSMGIHKDLAMQVLSNEQVRRSFVRVLLEMLCEGPKEAV</sequence>
<evidence type="ECO:0000313" key="3">
    <source>
        <dbReference type="Proteomes" id="UP000184694"/>
    </source>
</evidence>
<reference evidence="3" key="1">
    <citation type="submission" date="2016-11" db="EMBL/GenBank/DDBJ databases">
        <authorList>
            <person name="Varghese N."/>
            <person name="Submissions S."/>
        </authorList>
    </citation>
    <scope>NUCLEOTIDE SEQUENCE [LARGE SCALE GENOMIC DNA]</scope>
    <source>
        <strain evidence="3">DSM 17456</strain>
    </source>
</reference>
<accession>A0A1N6FDM8</accession>
<dbReference type="EMBL" id="FSRG01000004">
    <property type="protein sequence ID" value="SIN93355.1"/>
    <property type="molecule type" value="Genomic_DNA"/>
</dbReference>
<dbReference type="RefSeq" id="WP_074216091.1">
    <property type="nucleotide sequence ID" value="NZ_FSRG01000004.1"/>
</dbReference>
<evidence type="ECO:0000259" key="1">
    <source>
        <dbReference type="PROSITE" id="PS51192"/>
    </source>
</evidence>
<dbReference type="Proteomes" id="UP000184694">
    <property type="component" value="Unassembled WGS sequence"/>
</dbReference>
<dbReference type="GO" id="GO:0003677">
    <property type="term" value="F:DNA binding"/>
    <property type="evidence" value="ECO:0007669"/>
    <property type="project" value="UniProtKB-KW"/>
</dbReference>
<dbReference type="InterPro" id="IPR040980">
    <property type="entry name" value="SWI2_SNF2"/>
</dbReference>
<dbReference type="Gene3D" id="3.40.50.300">
    <property type="entry name" value="P-loop containing nucleotide triphosphate hydrolases"/>
    <property type="match status" value="2"/>
</dbReference>
<evidence type="ECO:0000313" key="2">
    <source>
        <dbReference type="EMBL" id="SIN93355.1"/>
    </source>
</evidence>
<dbReference type="SUPFAM" id="SSF52540">
    <property type="entry name" value="P-loop containing nucleoside triphosphate hydrolases"/>
    <property type="match status" value="1"/>
</dbReference>
<dbReference type="Pfam" id="PF04313">
    <property type="entry name" value="HSDR_N"/>
    <property type="match status" value="1"/>
</dbReference>
<dbReference type="InterPro" id="IPR027417">
    <property type="entry name" value="P-loop_NTPase"/>
</dbReference>
<protein>
    <submittedName>
        <fullName evidence="2">Type I restriction enzyme, R subunit</fullName>
    </submittedName>
</protein>
<dbReference type="GO" id="GO:0009307">
    <property type="term" value="P:DNA restriction-modification system"/>
    <property type="evidence" value="ECO:0007669"/>
    <property type="project" value="UniProtKB-KW"/>
</dbReference>
<dbReference type="OrthoDB" id="9758243at2"/>
<dbReference type="AlphaFoldDB" id="A0A1N6FDM8"/>
<dbReference type="PROSITE" id="PS51192">
    <property type="entry name" value="HELICASE_ATP_BIND_1"/>
    <property type="match status" value="1"/>
</dbReference>
<proteinExistence type="predicted"/>
<dbReference type="PANTHER" id="PTHR42927:SF1">
    <property type="entry name" value="HELICASE SUPERFAMILY 1 AND 2 DOMAIN-CONTAINING PROTEIN"/>
    <property type="match status" value="1"/>
</dbReference>
<dbReference type="InterPro" id="IPR055180">
    <property type="entry name" value="HsdR_RecA-like_helicase_dom_2"/>
</dbReference>
<dbReference type="STRING" id="1121457.SAMN02745161_1258"/>
<feature type="domain" description="Helicase ATP-binding" evidence="1">
    <location>
        <begin position="298"/>
        <end position="501"/>
    </location>
</feature>
<gene>
    <name evidence="2" type="ORF">SAMN02745161_1258</name>
</gene>